<dbReference type="InterPro" id="IPR015943">
    <property type="entry name" value="WD40/YVTN_repeat-like_dom_sf"/>
</dbReference>
<dbReference type="SUPFAM" id="SSF50978">
    <property type="entry name" value="WD40 repeat-like"/>
    <property type="match status" value="1"/>
</dbReference>
<reference evidence="7" key="1">
    <citation type="submission" date="2016-05" db="EMBL/GenBank/DDBJ databases">
        <title>Comparative genomics of biotechnologically important yeasts.</title>
        <authorList>
            <consortium name="DOE Joint Genome Institute"/>
            <person name="Riley R."/>
            <person name="Haridas S."/>
            <person name="Wolfe K.H."/>
            <person name="Lopes M.R."/>
            <person name="Hittinger C.T."/>
            <person name="Goker M."/>
            <person name="Salamov A."/>
            <person name="Wisecaver J."/>
            <person name="Long T.M."/>
            <person name="Aerts A.L."/>
            <person name="Barry K."/>
            <person name="Choi C."/>
            <person name="Clum A."/>
            <person name="Coughlan A.Y."/>
            <person name="Deshpande S."/>
            <person name="Douglass A.P."/>
            <person name="Hanson S.J."/>
            <person name="Klenk H.-P."/>
            <person name="Labutti K."/>
            <person name="Lapidus A."/>
            <person name="Lindquist E."/>
            <person name="Lipzen A."/>
            <person name="Meier-Kolthoff J.P."/>
            <person name="Ohm R.A."/>
            <person name="Otillar R.P."/>
            <person name="Pangilinan J."/>
            <person name="Peng Y."/>
            <person name="Rokas A."/>
            <person name="Rosa C.A."/>
            <person name="Scheuner C."/>
            <person name="Sibirny A.A."/>
            <person name="Slot J.C."/>
            <person name="Stielow J.B."/>
            <person name="Sun H."/>
            <person name="Kurtzman C.P."/>
            <person name="Blackwell M."/>
            <person name="Grigoriev I.V."/>
            <person name="Jeffries T.W."/>
        </authorList>
    </citation>
    <scope>NUCLEOTIDE SEQUENCE [LARGE SCALE GENOMIC DNA]</scope>
    <source>
        <strain evidence="7">NRRL Y-1933</strain>
    </source>
</reference>
<evidence type="ECO:0000256" key="5">
    <source>
        <dbReference type="PROSITE-ProRule" id="PRU00221"/>
    </source>
</evidence>
<dbReference type="PROSITE" id="PS50294">
    <property type="entry name" value="WD_REPEATS_REGION"/>
    <property type="match status" value="1"/>
</dbReference>
<keyword evidence="2" id="KW-0677">Repeat</keyword>
<dbReference type="OrthoDB" id="10257301at2759"/>
<proteinExistence type="inferred from homology"/>
<dbReference type="PROSITE" id="PS50082">
    <property type="entry name" value="WD_REPEATS_2"/>
    <property type="match status" value="2"/>
</dbReference>
<gene>
    <name evidence="6" type="ORF">HYPBUDRAFT_152963</name>
</gene>
<dbReference type="STRING" id="984485.A0A1E4RI85"/>
<keyword evidence="1 5" id="KW-0853">WD repeat</keyword>
<comment type="similarity">
    <text evidence="4">Belongs to the WD repeat PAAF1/RPN14 family.</text>
</comment>
<evidence type="ECO:0000256" key="3">
    <source>
        <dbReference type="ARBA" id="ARBA00022942"/>
    </source>
</evidence>
<protein>
    <submittedName>
        <fullName evidence="6">WD40 repeat-like protein</fullName>
    </submittedName>
</protein>
<dbReference type="EMBL" id="KV454541">
    <property type="protein sequence ID" value="ODV66988.1"/>
    <property type="molecule type" value="Genomic_DNA"/>
</dbReference>
<dbReference type="PANTHER" id="PTHR19857">
    <property type="entry name" value="MITOCHONDRIAL DIVISION PROTEIN 1-RELATED"/>
    <property type="match status" value="1"/>
</dbReference>
<dbReference type="GO" id="GO:0000502">
    <property type="term" value="C:proteasome complex"/>
    <property type="evidence" value="ECO:0007669"/>
    <property type="project" value="UniProtKB-KW"/>
</dbReference>
<sequence length="357" mass="40869">MECNESKLEIFRDNEIKEKTNEVKFDKLGETHYKLQIKETVYKLWNKRMMLSPKELKQSFKVTSISLVSHNLIIFGTNTGDIGIFNLTTKDTPQLVRAHYNDVTKLKMLPSGKVLMSIGLDMQIKLWSINEETIGGPIRSFRGPILRINTIAIIGKGRNFVSGGDDGSVLVYECGSGEVIHKYNRINNLHDAVNSIVIRDEQSGEDEEYADQYECQGKVMYVGYELGVIQGYDLGKRYQISSDKFITSSGVVDIILSDGYLVGGYKDGFIRIWDLQKHHLVKKIKIDETIAKVYQISPWKFIIYTGPDKVFAIKFDKDFNHDCETMIGMDILSKLQDISHHHQDIFLVIDGDLYNYR</sequence>
<accession>A0A1E4RI85</accession>
<evidence type="ECO:0000256" key="4">
    <source>
        <dbReference type="ARBA" id="ARBA00038321"/>
    </source>
</evidence>
<dbReference type="Pfam" id="PF00400">
    <property type="entry name" value="WD40"/>
    <property type="match status" value="2"/>
</dbReference>
<dbReference type="InterPro" id="IPR001680">
    <property type="entry name" value="WD40_rpt"/>
</dbReference>
<organism evidence="6 7">
    <name type="scientific">Hyphopichia burtonii NRRL Y-1933</name>
    <dbReference type="NCBI Taxonomy" id="984485"/>
    <lineage>
        <taxon>Eukaryota</taxon>
        <taxon>Fungi</taxon>
        <taxon>Dikarya</taxon>
        <taxon>Ascomycota</taxon>
        <taxon>Saccharomycotina</taxon>
        <taxon>Pichiomycetes</taxon>
        <taxon>Debaryomycetaceae</taxon>
        <taxon>Hyphopichia</taxon>
    </lineage>
</organism>
<keyword evidence="7" id="KW-1185">Reference proteome</keyword>
<dbReference type="AlphaFoldDB" id="A0A1E4RI85"/>
<name>A0A1E4RI85_9ASCO</name>
<feature type="repeat" description="WD" evidence="5">
    <location>
        <begin position="96"/>
        <end position="130"/>
    </location>
</feature>
<keyword evidence="3" id="KW-0647">Proteasome</keyword>
<feature type="repeat" description="WD" evidence="5">
    <location>
        <begin position="260"/>
        <end position="283"/>
    </location>
</feature>
<dbReference type="PANTHER" id="PTHR19857:SF19">
    <property type="entry name" value="26S PROTEASOME REGULATORY SUBUNIT RPN14"/>
    <property type="match status" value="1"/>
</dbReference>
<dbReference type="Gene3D" id="2.130.10.10">
    <property type="entry name" value="YVTN repeat-like/Quinoprotein amine dehydrogenase"/>
    <property type="match status" value="1"/>
</dbReference>
<dbReference type="RefSeq" id="XP_020076055.1">
    <property type="nucleotide sequence ID" value="XM_020221303.1"/>
</dbReference>
<dbReference type="GeneID" id="30995852"/>
<dbReference type="InterPro" id="IPR036322">
    <property type="entry name" value="WD40_repeat_dom_sf"/>
</dbReference>
<dbReference type="Proteomes" id="UP000095085">
    <property type="component" value="Unassembled WGS sequence"/>
</dbReference>
<dbReference type="SMART" id="SM00320">
    <property type="entry name" value="WD40"/>
    <property type="match status" value="4"/>
</dbReference>
<dbReference type="InterPro" id="IPR051179">
    <property type="entry name" value="WD_repeat_multifunction"/>
</dbReference>
<evidence type="ECO:0000256" key="1">
    <source>
        <dbReference type="ARBA" id="ARBA00022574"/>
    </source>
</evidence>
<evidence type="ECO:0000256" key="2">
    <source>
        <dbReference type="ARBA" id="ARBA00022737"/>
    </source>
</evidence>
<evidence type="ECO:0000313" key="7">
    <source>
        <dbReference type="Proteomes" id="UP000095085"/>
    </source>
</evidence>
<evidence type="ECO:0000313" key="6">
    <source>
        <dbReference type="EMBL" id="ODV66988.1"/>
    </source>
</evidence>